<sequence length="122" mass="13214">MAKTMKLQLDGIAYTATLQENTVTDMLVLQGPIELLLKRYAGQEYYAPLPNPLPISGMPTTTTVHAGGLYCYEGFGVLSIPFQDVPVHPYEAMHLGDINEDILSHLANAGNAISARLEIVVA</sequence>
<organism evidence="2 4">
    <name type="scientific">Trichococcus ilyis</name>
    <dbReference type="NCBI Taxonomy" id="640938"/>
    <lineage>
        <taxon>Bacteria</taxon>
        <taxon>Bacillati</taxon>
        <taxon>Bacillota</taxon>
        <taxon>Bacilli</taxon>
        <taxon>Lactobacillales</taxon>
        <taxon>Carnobacteriaceae</taxon>
        <taxon>Trichococcus</taxon>
    </lineage>
</organism>
<dbReference type="Proteomes" id="UP000199280">
    <property type="component" value="Unassembled WGS sequence"/>
</dbReference>
<gene>
    <name evidence="3" type="ORF">SAMN05216375_1263</name>
    <name evidence="2" type="ORF">TR210_2576</name>
</gene>
<dbReference type="Proteomes" id="UP000076878">
    <property type="component" value="Unassembled WGS sequence"/>
</dbReference>
<feature type="domain" description="Cyclophilin-like" evidence="1">
    <location>
        <begin position="8"/>
        <end position="117"/>
    </location>
</feature>
<evidence type="ECO:0000313" key="5">
    <source>
        <dbReference type="Proteomes" id="UP000199280"/>
    </source>
</evidence>
<name>A0A143Z7Z4_9LACT</name>
<dbReference type="InterPro" id="IPR041183">
    <property type="entry name" value="Cyclophilin-like"/>
</dbReference>
<dbReference type="SUPFAM" id="SSF50891">
    <property type="entry name" value="Cyclophilin-like"/>
    <property type="match status" value="1"/>
</dbReference>
<evidence type="ECO:0000313" key="4">
    <source>
        <dbReference type="Proteomes" id="UP000076878"/>
    </source>
</evidence>
<dbReference type="EMBL" id="FNYT01000026">
    <property type="protein sequence ID" value="SEJ77160.1"/>
    <property type="molecule type" value="Genomic_DNA"/>
</dbReference>
<dbReference type="EMBL" id="FJNB01000025">
    <property type="protein sequence ID" value="CZR08454.1"/>
    <property type="molecule type" value="Genomic_DNA"/>
</dbReference>
<evidence type="ECO:0000313" key="2">
    <source>
        <dbReference type="EMBL" id="CZR08454.1"/>
    </source>
</evidence>
<dbReference type="InterPro" id="IPR029000">
    <property type="entry name" value="Cyclophilin-like_dom_sf"/>
</dbReference>
<proteinExistence type="predicted"/>
<dbReference type="AlphaFoldDB" id="A0A143Z7Z4"/>
<evidence type="ECO:0000313" key="3">
    <source>
        <dbReference type="EMBL" id="SEJ77160.1"/>
    </source>
</evidence>
<protein>
    <recommendedName>
        <fullName evidence="1">Cyclophilin-like domain-containing protein</fullName>
    </recommendedName>
</protein>
<dbReference type="Pfam" id="PF18050">
    <property type="entry name" value="Cyclophil_like2"/>
    <property type="match status" value="1"/>
</dbReference>
<reference evidence="2 4" key="1">
    <citation type="submission" date="2016-02" db="EMBL/GenBank/DDBJ databases">
        <authorList>
            <person name="Wen L."/>
            <person name="He K."/>
            <person name="Yang H."/>
        </authorList>
    </citation>
    <scope>NUCLEOTIDE SEQUENCE [LARGE SCALE GENOMIC DNA]</scope>
    <source>
        <strain evidence="2">Trichococcus_R210</strain>
    </source>
</reference>
<keyword evidence="5" id="KW-1185">Reference proteome</keyword>
<accession>A0A143Z7Z4</accession>
<evidence type="ECO:0000259" key="1">
    <source>
        <dbReference type="Pfam" id="PF18050"/>
    </source>
</evidence>
<reference evidence="3 5" key="2">
    <citation type="submission" date="2016-10" db="EMBL/GenBank/DDBJ databases">
        <authorList>
            <person name="Varghese N."/>
            <person name="Submissions S."/>
        </authorList>
    </citation>
    <scope>NUCLEOTIDE SEQUENCE [LARGE SCALE GENOMIC DNA]</scope>
    <source>
        <strain evidence="3 5">DSM 22150</strain>
    </source>
</reference>
<dbReference type="RefSeq" id="WP_068624425.1">
    <property type="nucleotide sequence ID" value="NZ_FJNB01000025.1"/>
</dbReference>
<dbReference type="OrthoDB" id="2166208at2"/>
<dbReference type="Gene3D" id="2.40.100.20">
    <property type="match status" value="1"/>
</dbReference>